<accession>A0AA39FWM6</accession>
<reference evidence="1" key="1">
    <citation type="journal article" date="2023" name="bioRxiv">
        <title>Scaffold-level genome assemblies of two parasitoid biocontrol wasps reveal the parthenogenesis mechanism and an associated novel virus.</title>
        <authorList>
            <person name="Inwood S."/>
            <person name="Skelly J."/>
            <person name="Guhlin J."/>
            <person name="Harrop T."/>
            <person name="Goldson S."/>
            <person name="Dearden P."/>
        </authorList>
    </citation>
    <scope>NUCLEOTIDE SEQUENCE</scope>
    <source>
        <strain evidence="1">Irish</strain>
        <tissue evidence="1">Whole body</tissue>
    </source>
</reference>
<evidence type="ECO:0000313" key="1">
    <source>
        <dbReference type="EMBL" id="KAK0176946.1"/>
    </source>
</evidence>
<sequence length="151" mass="17551">MSAKKLAVWGSIDARSSRADQVLHRRREEKPGDCPTSDVIQTGNLRWVDNHLNPEDWVRKLINNSLRPIKILFQPVTGKLLDTFFAIARRAAVGDVAIEKSDYFVQQYVQINYQGQRCFNLEETTDAYSFLEHCTEIHKEEWEEKVVSIDR</sequence>
<dbReference type="Proteomes" id="UP001168990">
    <property type="component" value="Unassembled WGS sequence"/>
</dbReference>
<reference evidence="1" key="2">
    <citation type="submission" date="2023-03" db="EMBL/GenBank/DDBJ databases">
        <authorList>
            <person name="Inwood S.N."/>
            <person name="Skelly J.G."/>
            <person name="Guhlin J."/>
            <person name="Harrop T.W.R."/>
            <person name="Goldson S.G."/>
            <person name="Dearden P.K."/>
        </authorList>
    </citation>
    <scope>NUCLEOTIDE SEQUENCE</scope>
    <source>
        <strain evidence="1">Irish</strain>
        <tissue evidence="1">Whole body</tissue>
    </source>
</reference>
<organism evidence="1 2">
    <name type="scientific">Microctonus aethiopoides</name>
    <dbReference type="NCBI Taxonomy" id="144406"/>
    <lineage>
        <taxon>Eukaryota</taxon>
        <taxon>Metazoa</taxon>
        <taxon>Ecdysozoa</taxon>
        <taxon>Arthropoda</taxon>
        <taxon>Hexapoda</taxon>
        <taxon>Insecta</taxon>
        <taxon>Pterygota</taxon>
        <taxon>Neoptera</taxon>
        <taxon>Endopterygota</taxon>
        <taxon>Hymenoptera</taxon>
        <taxon>Apocrita</taxon>
        <taxon>Ichneumonoidea</taxon>
        <taxon>Braconidae</taxon>
        <taxon>Euphorinae</taxon>
        <taxon>Microctonus</taxon>
    </lineage>
</organism>
<keyword evidence="2" id="KW-1185">Reference proteome</keyword>
<proteinExistence type="predicted"/>
<name>A0AA39FWM6_9HYME</name>
<evidence type="ECO:0000313" key="2">
    <source>
        <dbReference type="Proteomes" id="UP001168990"/>
    </source>
</evidence>
<comment type="caution">
    <text evidence="1">The sequence shown here is derived from an EMBL/GenBank/DDBJ whole genome shotgun (WGS) entry which is preliminary data.</text>
</comment>
<dbReference type="EMBL" id="JAQQBS010000001">
    <property type="protein sequence ID" value="KAK0176946.1"/>
    <property type="molecule type" value="Genomic_DNA"/>
</dbReference>
<gene>
    <name evidence="1" type="ORF">PV328_001044</name>
</gene>
<dbReference type="AlphaFoldDB" id="A0AA39FWM6"/>
<protein>
    <submittedName>
        <fullName evidence="1">Uncharacterized protein</fullName>
    </submittedName>
</protein>